<evidence type="ECO:0000256" key="3">
    <source>
        <dbReference type="ARBA" id="ARBA00022692"/>
    </source>
</evidence>
<evidence type="ECO:0000256" key="1">
    <source>
        <dbReference type="ARBA" id="ARBA00004141"/>
    </source>
</evidence>
<accession>A0AAV5A0Y9</accession>
<feature type="region of interest" description="Disordered" evidence="6">
    <location>
        <begin position="537"/>
        <end position="613"/>
    </location>
</feature>
<feature type="compositionally biased region" description="Basic residues" evidence="6">
    <location>
        <begin position="391"/>
        <end position="401"/>
    </location>
</feature>
<reference evidence="9" key="1">
    <citation type="submission" date="2021-10" db="EMBL/GenBank/DDBJ databases">
        <title>De novo Genome Assembly of Clathrus columnatus (Basidiomycota, Fungi) Using Illumina and Nanopore Sequence Data.</title>
        <authorList>
            <person name="Ogiso-Tanaka E."/>
            <person name="Itagaki H."/>
            <person name="Hosoya T."/>
            <person name="Hosaka K."/>
        </authorList>
    </citation>
    <scope>NUCLEOTIDE SEQUENCE</scope>
    <source>
        <strain evidence="9">MO-923</strain>
    </source>
</reference>
<feature type="region of interest" description="Disordered" evidence="6">
    <location>
        <begin position="165"/>
        <end position="205"/>
    </location>
</feature>
<dbReference type="InterPro" id="IPR003615">
    <property type="entry name" value="HNH_nuc"/>
</dbReference>
<dbReference type="Pfam" id="PF13391">
    <property type="entry name" value="HNH_2"/>
    <property type="match status" value="1"/>
</dbReference>
<evidence type="ECO:0000256" key="4">
    <source>
        <dbReference type="ARBA" id="ARBA00022989"/>
    </source>
</evidence>
<feature type="region of interest" description="Disordered" evidence="6">
    <location>
        <begin position="227"/>
        <end position="260"/>
    </location>
</feature>
<evidence type="ECO:0000259" key="8">
    <source>
        <dbReference type="Pfam" id="PF13391"/>
    </source>
</evidence>
<evidence type="ECO:0000256" key="5">
    <source>
        <dbReference type="ARBA" id="ARBA00023136"/>
    </source>
</evidence>
<evidence type="ECO:0000313" key="9">
    <source>
        <dbReference type="EMBL" id="GJJ07143.1"/>
    </source>
</evidence>
<feature type="domain" description="HNH nuclease" evidence="8">
    <location>
        <begin position="798"/>
        <end position="875"/>
    </location>
</feature>
<protein>
    <recommendedName>
        <fullName evidence="8">HNH nuclease domain-containing protein</fullName>
    </recommendedName>
</protein>
<keyword evidence="3" id="KW-0812">Transmembrane</keyword>
<dbReference type="EMBL" id="BPWL01000002">
    <property type="protein sequence ID" value="GJJ07143.1"/>
    <property type="molecule type" value="Genomic_DNA"/>
</dbReference>
<dbReference type="AlphaFoldDB" id="A0AAV5A0Y9"/>
<dbReference type="Proteomes" id="UP001050691">
    <property type="component" value="Unassembled WGS sequence"/>
</dbReference>
<comment type="similarity">
    <text evidence="2">Belongs to the DP1 family.</text>
</comment>
<keyword evidence="10" id="KW-1185">Reference proteome</keyword>
<dbReference type="Pfam" id="PF03134">
    <property type="entry name" value="TB2_DP1_HVA22"/>
    <property type="match status" value="1"/>
</dbReference>
<feature type="region of interest" description="Disordered" evidence="6">
    <location>
        <begin position="461"/>
        <end position="509"/>
    </location>
</feature>
<comment type="caution">
    <text evidence="9">The sequence shown here is derived from an EMBL/GenBank/DDBJ whole genome shotgun (WGS) entry which is preliminary data.</text>
</comment>
<feature type="compositionally biased region" description="Polar residues" evidence="6">
    <location>
        <begin position="461"/>
        <end position="470"/>
    </location>
</feature>
<keyword evidence="5" id="KW-0472">Membrane</keyword>
<evidence type="ECO:0000256" key="2">
    <source>
        <dbReference type="ARBA" id="ARBA00008573"/>
    </source>
</evidence>
<evidence type="ECO:0000256" key="7">
    <source>
        <dbReference type="SAM" id="SignalP"/>
    </source>
</evidence>
<organism evidence="9 10">
    <name type="scientific">Clathrus columnatus</name>
    <dbReference type="NCBI Taxonomy" id="1419009"/>
    <lineage>
        <taxon>Eukaryota</taxon>
        <taxon>Fungi</taxon>
        <taxon>Dikarya</taxon>
        <taxon>Basidiomycota</taxon>
        <taxon>Agaricomycotina</taxon>
        <taxon>Agaricomycetes</taxon>
        <taxon>Phallomycetidae</taxon>
        <taxon>Phallales</taxon>
        <taxon>Clathraceae</taxon>
        <taxon>Clathrus</taxon>
    </lineage>
</organism>
<keyword evidence="7" id="KW-0732">Signal</keyword>
<evidence type="ECO:0000256" key="6">
    <source>
        <dbReference type="SAM" id="MobiDB-lite"/>
    </source>
</evidence>
<name>A0AAV5A0Y9_9AGAM</name>
<dbReference type="PANTHER" id="PTHR12300">
    <property type="entry name" value="HVA22-LIKE PROTEINS"/>
    <property type="match status" value="1"/>
</dbReference>
<dbReference type="PANTHER" id="PTHR12300:SF161">
    <property type="entry name" value="RECEPTOR EXPRESSION-ENHANCING PROTEIN"/>
    <property type="match status" value="1"/>
</dbReference>
<feature type="compositionally biased region" description="Polar residues" evidence="6">
    <location>
        <begin position="378"/>
        <end position="387"/>
    </location>
</feature>
<evidence type="ECO:0000313" key="10">
    <source>
        <dbReference type="Proteomes" id="UP001050691"/>
    </source>
</evidence>
<feature type="compositionally biased region" description="Polar residues" evidence="6">
    <location>
        <begin position="165"/>
        <end position="177"/>
    </location>
</feature>
<feature type="signal peptide" evidence="7">
    <location>
        <begin position="1"/>
        <end position="23"/>
    </location>
</feature>
<dbReference type="GO" id="GO:0016020">
    <property type="term" value="C:membrane"/>
    <property type="evidence" value="ECO:0007669"/>
    <property type="project" value="UniProtKB-SubCell"/>
</dbReference>
<feature type="compositionally biased region" description="Basic residues" evidence="6">
    <location>
        <begin position="603"/>
        <end position="612"/>
    </location>
</feature>
<keyword evidence="4" id="KW-1133">Transmembrane helix</keyword>
<comment type="subcellular location">
    <subcellularLocation>
        <location evidence="1">Membrane</location>
        <topology evidence="1">Multi-pass membrane protein</topology>
    </subcellularLocation>
</comment>
<sequence>MALILPILRLWLLFINLYGTFKAIKPPATSQRSVRPSSRVLQLRKRELKSRLAMWVVWASFFSLERFFDRTAAFVTPFYNELKCVALLFLLITRSHGAEAIFLHLIHPFVRPYVPAVDDILANLYSVYELLMLLLLIPWEYITEWWSRPWRWMWTFKKGFISRDQNGTVPETQTRARQQIAPEEGNEIQSRLRPRTQSQKEQFQEAEQHAKIIFEQIDEAQDQVRIRTRSTRGQQQPPVGKDQNENSRPSASGSVGLRTRKRLLEQSAITEGNKPGSRNTRLHHFDPSVITQAPASSSHDDTMSLPSLAALPSTRNTHSQKNLPESAYEVWIPPQSSLNNDSSVTPQSRPSPSPYRSPSPVYPPFPSAYPFTPRKSDSTLPPSTQIIAHNKTVKSRTRHTSMGHTTDIPEQHFIRKHKEIPSTSGESRASDGLHPEDFFQITLESSTIHTDMDVDTETLSTVNGSSATEESTYEDTNETQATLRRRRNTQDPFSTSLRHSNKRIGDDTESLKRSTRLRTNNVEATAVEKDEFGFTIQPDSPRRQTVTTRKKPLARVKPTVKSDGELLSDDTDTTESLKKKRKTKTFTNTAENQTVEDEQLSQKKGKVSKTRTARADLTDVPVPVPVPVRPYRVSTKQVVDPSSKTTTNKSPQHIAQVFLSSMTLYPRNIEVYNPQTQPPTVVAAFIKDVNTDIIGTNQHGSISIAGFHLMLNTVLDMNVEWLLYPANATLEPINDGLNADDPSLLPVGNYVILSPDKQFIDIKLTSESYRPRTLSLDISGSPRKIEFRERIRARDSRCCVTRKLVKNERFHAFRASHIFPIAHKDVWDTLRLYQYIEDDFPQKEQGPNSINSIQNGLLLRSDIHDLFDAYDFGINVDDGYRIHDFTDDGELDGLMLWINENVERKYRPSHQLLREHFRQCVLANVKGAGKRREDWIDPEENDDLSNFEIWGRRVGDQQPSRLELEIRSRLYHSIEGGNEQPSGVQSV</sequence>
<dbReference type="InterPro" id="IPR004345">
    <property type="entry name" value="TB2_DP1_HVA22"/>
</dbReference>
<feature type="compositionally biased region" description="Polar residues" evidence="6">
    <location>
        <begin position="334"/>
        <end position="345"/>
    </location>
</feature>
<feature type="compositionally biased region" description="Pro residues" evidence="6">
    <location>
        <begin position="349"/>
        <end position="367"/>
    </location>
</feature>
<proteinExistence type="inferred from homology"/>
<feature type="chain" id="PRO_5043831443" description="HNH nuclease domain-containing protein" evidence="7">
    <location>
        <begin position="24"/>
        <end position="987"/>
    </location>
</feature>
<gene>
    <name evidence="9" type="ORF">Clacol_001343</name>
</gene>
<feature type="region of interest" description="Disordered" evidence="6">
    <location>
        <begin position="333"/>
        <end position="404"/>
    </location>
</feature>